<gene>
    <name evidence="1" type="ORF">BD310DRAFT_926890</name>
</gene>
<name>A0A4Q9PVP3_9APHY</name>
<sequence length="156" mass="17048">MLLQEQVLQEGIGIRHRHCADRVNLANHRAACMRQLHMKIGLSSTLQAVMGHSSGEYIVDGVGGLNLERDGLSNENSVLFLTALLLLAMYPDLCLLSDAMAQAKISFLHLTASTASSPSLSPLDDIVDSARTSTPLKPYWGLKACLLWCQHSKSYL</sequence>
<protein>
    <submittedName>
        <fullName evidence="1">Uncharacterized protein</fullName>
    </submittedName>
</protein>
<dbReference type="EMBL" id="ML145123">
    <property type="protein sequence ID" value="TBU58575.1"/>
    <property type="molecule type" value="Genomic_DNA"/>
</dbReference>
<evidence type="ECO:0000313" key="1">
    <source>
        <dbReference type="EMBL" id="TBU58575.1"/>
    </source>
</evidence>
<evidence type="ECO:0000313" key="2">
    <source>
        <dbReference type="Proteomes" id="UP000292082"/>
    </source>
</evidence>
<keyword evidence="2" id="KW-1185">Reference proteome</keyword>
<accession>A0A4Q9PVP3</accession>
<proteinExistence type="predicted"/>
<dbReference type="Proteomes" id="UP000292082">
    <property type="component" value="Unassembled WGS sequence"/>
</dbReference>
<dbReference type="AlphaFoldDB" id="A0A4Q9PVP3"/>
<reference evidence="1 2" key="1">
    <citation type="submission" date="2019-01" db="EMBL/GenBank/DDBJ databases">
        <title>Draft genome sequences of three monokaryotic isolates of the white-rot basidiomycete fungus Dichomitus squalens.</title>
        <authorList>
            <consortium name="DOE Joint Genome Institute"/>
            <person name="Lopez S.C."/>
            <person name="Andreopoulos B."/>
            <person name="Pangilinan J."/>
            <person name="Lipzen A."/>
            <person name="Riley R."/>
            <person name="Ahrendt S."/>
            <person name="Ng V."/>
            <person name="Barry K."/>
            <person name="Daum C."/>
            <person name="Grigoriev I.V."/>
            <person name="Hilden K.S."/>
            <person name="Makela M.R."/>
            <person name="de Vries R.P."/>
        </authorList>
    </citation>
    <scope>NUCLEOTIDE SEQUENCE [LARGE SCALE GENOMIC DNA]</scope>
    <source>
        <strain evidence="1 2">CBS 464.89</strain>
    </source>
</reference>
<organism evidence="1 2">
    <name type="scientific">Dichomitus squalens</name>
    <dbReference type="NCBI Taxonomy" id="114155"/>
    <lineage>
        <taxon>Eukaryota</taxon>
        <taxon>Fungi</taxon>
        <taxon>Dikarya</taxon>
        <taxon>Basidiomycota</taxon>
        <taxon>Agaricomycotina</taxon>
        <taxon>Agaricomycetes</taxon>
        <taxon>Polyporales</taxon>
        <taxon>Polyporaceae</taxon>
        <taxon>Dichomitus</taxon>
    </lineage>
</organism>